<protein>
    <submittedName>
        <fullName evidence="2">Uncharacterized protein</fullName>
    </submittedName>
</protein>
<evidence type="ECO:0000313" key="2">
    <source>
        <dbReference type="EMBL" id="MPM59001.1"/>
    </source>
</evidence>
<sequence>MNLRWCWSTSKKVGNGLCIGPAVEVMALSPTHLNTAIPVADGTPRCLVILGIPKQRTIEVKDQRLIGPQAVPPYARVVHCIPVWAVRSSDRGHVSTQASERSSREACPWQRGP</sequence>
<gene>
    <name evidence="2" type="ORF">SDC9_105838</name>
</gene>
<dbReference type="AlphaFoldDB" id="A0A645B366"/>
<name>A0A645B366_9ZZZZ</name>
<organism evidence="2">
    <name type="scientific">bioreactor metagenome</name>
    <dbReference type="NCBI Taxonomy" id="1076179"/>
    <lineage>
        <taxon>unclassified sequences</taxon>
        <taxon>metagenomes</taxon>
        <taxon>ecological metagenomes</taxon>
    </lineage>
</organism>
<proteinExistence type="predicted"/>
<comment type="caution">
    <text evidence="2">The sequence shown here is derived from an EMBL/GenBank/DDBJ whole genome shotgun (WGS) entry which is preliminary data.</text>
</comment>
<evidence type="ECO:0000256" key="1">
    <source>
        <dbReference type="SAM" id="MobiDB-lite"/>
    </source>
</evidence>
<reference evidence="2" key="1">
    <citation type="submission" date="2019-08" db="EMBL/GenBank/DDBJ databases">
        <authorList>
            <person name="Kucharzyk K."/>
            <person name="Murdoch R.W."/>
            <person name="Higgins S."/>
            <person name="Loffler F."/>
        </authorList>
    </citation>
    <scope>NUCLEOTIDE SEQUENCE</scope>
</reference>
<dbReference type="EMBL" id="VSSQ01017068">
    <property type="protein sequence ID" value="MPM59001.1"/>
    <property type="molecule type" value="Genomic_DNA"/>
</dbReference>
<accession>A0A645B366</accession>
<feature type="region of interest" description="Disordered" evidence="1">
    <location>
        <begin position="91"/>
        <end position="113"/>
    </location>
</feature>